<dbReference type="Proteomes" id="UP001187192">
    <property type="component" value="Unassembled WGS sequence"/>
</dbReference>
<reference evidence="1" key="1">
    <citation type="submission" date="2023-07" db="EMBL/GenBank/DDBJ databases">
        <title>draft genome sequence of fig (Ficus carica).</title>
        <authorList>
            <person name="Takahashi T."/>
            <person name="Nishimura K."/>
        </authorList>
    </citation>
    <scope>NUCLEOTIDE SEQUENCE</scope>
</reference>
<keyword evidence="2" id="KW-1185">Reference proteome</keyword>
<dbReference type="EMBL" id="BTGU01002419">
    <property type="protein sequence ID" value="GMN37671.1"/>
    <property type="molecule type" value="Genomic_DNA"/>
</dbReference>
<protein>
    <submittedName>
        <fullName evidence="1">Uncharacterized protein</fullName>
    </submittedName>
</protein>
<dbReference type="AlphaFoldDB" id="A0AA88ACG7"/>
<feature type="non-terminal residue" evidence="1">
    <location>
        <position position="1"/>
    </location>
</feature>
<accession>A0AA88ACG7</accession>
<gene>
    <name evidence="1" type="ORF">TIFTF001_042670</name>
</gene>
<organism evidence="1 2">
    <name type="scientific">Ficus carica</name>
    <name type="common">Common fig</name>
    <dbReference type="NCBI Taxonomy" id="3494"/>
    <lineage>
        <taxon>Eukaryota</taxon>
        <taxon>Viridiplantae</taxon>
        <taxon>Streptophyta</taxon>
        <taxon>Embryophyta</taxon>
        <taxon>Tracheophyta</taxon>
        <taxon>Spermatophyta</taxon>
        <taxon>Magnoliopsida</taxon>
        <taxon>eudicotyledons</taxon>
        <taxon>Gunneridae</taxon>
        <taxon>Pentapetalae</taxon>
        <taxon>rosids</taxon>
        <taxon>fabids</taxon>
        <taxon>Rosales</taxon>
        <taxon>Moraceae</taxon>
        <taxon>Ficeae</taxon>
        <taxon>Ficus</taxon>
    </lineage>
</organism>
<evidence type="ECO:0000313" key="1">
    <source>
        <dbReference type="EMBL" id="GMN37671.1"/>
    </source>
</evidence>
<comment type="caution">
    <text evidence="1">The sequence shown here is derived from an EMBL/GenBank/DDBJ whole genome shotgun (WGS) entry which is preliminary data.</text>
</comment>
<sequence>GCVSPDLVRKSALGQCLKHVDLRSKDVRNAVCLPYRLPKCSVEVDFTK</sequence>
<evidence type="ECO:0000313" key="2">
    <source>
        <dbReference type="Proteomes" id="UP001187192"/>
    </source>
</evidence>
<proteinExistence type="predicted"/>
<name>A0AA88ACG7_FICCA</name>